<dbReference type="Proteomes" id="UP000758155">
    <property type="component" value="Unassembled WGS sequence"/>
</dbReference>
<evidence type="ECO:0000313" key="2">
    <source>
        <dbReference type="EMBL" id="KAF3038327.1"/>
    </source>
</evidence>
<dbReference type="GO" id="GO:0005737">
    <property type="term" value="C:cytoplasm"/>
    <property type="evidence" value="ECO:0007669"/>
    <property type="project" value="TreeGrafter"/>
</dbReference>
<dbReference type="InterPro" id="IPR049092">
    <property type="entry name" value="MIOS_a-sol"/>
</dbReference>
<protein>
    <recommendedName>
        <fullName evidence="1">MIOS-like alpha-solenoid domain-containing protein</fullName>
    </recommendedName>
</protein>
<reference evidence="2" key="1">
    <citation type="submission" date="2019-04" db="EMBL/GenBank/DDBJ databases">
        <title>Sequencing of skin fungus with MAO and IRED activity.</title>
        <authorList>
            <person name="Marsaioli A.J."/>
            <person name="Bonatto J.M.C."/>
            <person name="Reis Junior O."/>
        </authorList>
    </citation>
    <scope>NUCLEOTIDE SEQUENCE</scope>
    <source>
        <strain evidence="2">28M1</strain>
    </source>
</reference>
<dbReference type="InterPro" id="IPR036322">
    <property type="entry name" value="WD40_repeat_dom_sf"/>
</dbReference>
<dbReference type="EMBL" id="SWKV01000037">
    <property type="protein sequence ID" value="KAF3038327.1"/>
    <property type="molecule type" value="Genomic_DNA"/>
</dbReference>
<evidence type="ECO:0000313" key="3">
    <source>
        <dbReference type="Proteomes" id="UP000758155"/>
    </source>
</evidence>
<organism evidence="2 3">
    <name type="scientific">Didymella heteroderae</name>
    <dbReference type="NCBI Taxonomy" id="1769908"/>
    <lineage>
        <taxon>Eukaryota</taxon>
        <taxon>Fungi</taxon>
        <taxon>Dikarya</taxon>
        <taxon>Ascomycota</taxon>
        <taxon>Pezizomycotina</taxon>
        <taxon>Dothideomycetes</taxon>
        <taxon>Pleosporomycetidae</taxon>
        <taxon>Pleosporales</taxon>
        <taxon>Pleosporineae</taxon>
        <taxon>Didymellaceae</taxon>
        <taxon>Didymella</taxon>
    </lineage>
</organism>
<evidence type="ECO:0000259" key="1">
    <source>
        <dbReference type="Pfam" id="PF21719"/>
    </source>
</evidence>
<feature type="domain" description="MIOS-like alpha-solenoid" evidence="1">
    <location>
        <begin position="463"/>
        <end position="703"/>
    </location>
</feature>
<dbReference type="SMART" id="SM00320">
    <property type="entry name" value="WD40"/>
    <property type="match status" value="3"/>
</dbReference>
<sequence length="967" mass="107735">MEAAIRWSPHSTRDQPRFLIIDVAGNRLRLCEIESFSGTKVNYRQLLIRDKLPNYTAFDWSKKDPDVVAIGSASGEAHVVQLDPTKPEGDFLHAFPIRHQRKCNSIAFSHKNLLATGLDRVRNDVCLNIYDMNDARFTSKDEPYRKLASSEAVSSIKFFNNQPDTLLAGVQRQYVRLYDLRDSGTQGVANIQTKQVHNIAIDPLDENYFLSAGTAGDPTVTVWDQRMVKQRNDNNSAVLEYRPIVDNSQPASIWSLRYSGTKKGTFGVLANTGEFKILELSQHSHRLETLKSTTDTTMARVWSSPHYTKVSHHLRHPWHSKDFPQKQKDRVMAYDFMTEGSPLDGQCALALHANREVEVIQVPPPAPRINVSALEEIYRDCIIIARPTSGHGPVSEDLSAIQNEAIGRKGGHGPAKLSEDLNKLSVSDQNQSTTQRREEILRLAYPDVKISLADYLAFLQGPKRRCQEGYSLGCAQNKSIVSNDPWLADVWDFVERMDTHAWGDGMVGNGLELNYLGIESIWNNDLEMYDDRRIDPDANTSQNMFRDAIKEIVEAKNFPPFEGADTKFPENRQLCLSLCGWPLDKKGVQDNCENLIAAGEPLKAVALAVFQGYKNIALALLRTALQQGKLPQDHIGLGAVIACASPSSGVPVEQREACAWMAEMTADPYLKSLLTYFINADWTAVVNMTSLALADRVAVALKYLSDTSLSHFLSETTTSHIQMGSISGLLLTGLTTRALDLLQTHIASYPSELQTAVLLLSRACPLYIQDPRWYLWKDIYLEQMQVWRCFLERTRYTKEHNARSRTREGSARNKPTQPSIAIRCAQCQQNLALRKEQGNKSRLVPVTGAPYHAGHPSNPKNAIMNNKSSPGRHGASSPALACPNCGAQMSRCGLCMMWLGSPDPAKPGGAESLKGEDLESRLMVFSKKLSASASSKEHDINVGRSKFWLFGKTAMAMVGSPSVGFWR</sequence>
<proteinExistence type="predicted"/>
<dbReference type="InterPro" id="IPR037593">
    <property type="entry name" value="MIOS/Sea4"/>
</dbReference>
<dbReference type="OrthoDB" id="341486at2759"/>
<comment type="caution">
    <text evidence="2">The sequence shown here is derived from an EMBL/GenBank/DDBJ whole genome shotgun (WGS) entry which is preliminary data.</text>
</comment>
<name>A0A9P5BZW4_9PLEO</name>
<gene>
    <name evidence="2" type="ORF">E8E12_006456</name>
</gene>
<dbReference type="InterPro" id="IPR001680">
    <property type="entry name" value="WD40_rpt"/>
</dbReference>
<keyword evidence="3" id="KW-1185">Reference proteome</keyword>
<dbReference type="PANTHER" id="PTHR16453:SF9">
    <property type="entry name" value="GATOR COMPLEX PROTEIN MIOS"/>
    <property type="match status" value="1"/>
</dbReference>
<accession>A0A9P5BZW4</accession>
<dbReference type="GO" id="GO:1904263">
    <property type="term" value="P:positive regulation of TORC1 signaling"/>
    <property type="evidence" value="ECO:0007669"/>
    <property type="project" value="TreeGrafter"/>
</dbReference>
<dbReference type="Pfam" id="PF21719">
    <property type="entry name" value="MIOS_a-sol"/>
    <property type="match status" value="1"/>
</dbReference>
<dbReference type="Gene3D" id="2.130.10.10">
    <property type="entry name" value="YVTN repeat-like/Quinoprotein amine dehydrogenase"/>
    <property type="match status" value="1"/>
</dbReference>
<dbReference type="SUPFAM" id="SSF50978">
    <property type="entry name" value="WD40 repeat-like"/>
    <property type="match status" value="1"/>
</dbReference>
<dbReference type="AlphaFoldDB" id="A0A9P5BZW4"/>
<dbReference type="InterPro" id="IPR015943">
    <property type="entry name" value="WD40/YVTN_repeat-like_dom_sf"/>
</dbReference>
<dbReference type="PANTHER" id="PTHR16453">
    <property type="entry name" value="WD40 DOMAIN-CONTAINING PROTEIN MIO FAMILY MEMBER"/>
    <property type="match status" value="1"/>
</dbReference>